<evidence type="ECO:0000313" key="2">
    <source>
        <dbReference type="Proteomes" id="UP000569951"/>
    </source>
</evidence>
<gene>
    <name evidence="1" type="ORF">HNR42_000284</name>
</gene>
<sequence length="106" mass="11894">MDLRLSPPSRDLRAQFQQREALARRLRSELRVEPGMTDYLEAPGSGEVLARVGALYLRLEQGSLQLYCALDGRAGWYAFCGLEELGELLVRTQRLVPPGVQASSFR</sequence>
<organism evidence="1 2">
    <name type="scientific">Deinobacterium chartae</name>
    <dbReference type="NCBI Taxonomy" id="521158"/>
    <lineage>
        <taxon>Bacteria</taxon>
        <taxon>Thermotogati</taxon>
        <taxon>Deinococcota</taxon>
        <taxon>Deinococci</taxon>
        <taxon>Deinococcales</taxon>
        <taxon>Deinococcaceae</taxon>
        <taxon>Deinobacterium</taxon>
    </lineage>
</organism>
<dbReference type="RefSeq" id="WP_183983732.1">
    <property type="nucleotide sequence ID" value="NZ_JACHHG010000001.1"/>
</dbReference>
<reference evidence="1 2" key="1">
    <citation type="submission" date="2020-08" db="EMBL/GenBank/DDBJ databases">
        <title>Genomic Encyclopedia of Type Strains, Phase IV (KMG-IV): sequencing the most valuable type-strain genomes for metagenomic binning, comparative biology and taxonomic classification.</title>
        <authorList>
            <person name="Goeker M."/>
        </authorList>
    </citation>
    <scope>NUCLEOTIDE SEQUENCE [LARGE SCALE GENOMIC DNA]</scope>
    <source>
        <strain evidence="1 2">DSM 21458</strain>
    </source>
</reference>
<protein>
    <submittedName>
        <fullName evidence="1">Uncharacterized protein</fullName>
    </submittedName>
</protein>
<accession>A0A841HY74</accession>
<proteinExistence type="predicted"/>
<comment type="caution">
    <text evidence="1">The sequence shown here is derived from an EMBL/GenBank/DDBJ whole genome shotgun (WGS) entry which is preliminary data.</text>
</comment>
<keyword evidence="2" id="KW-1185">Reference proteome</keyword>
<dbReference type="Proteomes" id="UP000569951">
    <property type="component" value="Unassembled WGS sequence"/>
</dbReference>
<dbReference type="EMBL" id="JACHHG010000001">
    <property type="protein sequence ID" value="MBB6096872.1"/>
    <property type="molecule type" value="Genomic_DNA"/>
</dbReference>
<name>A0A841HY74_9DEIO</name>
<evidence type="ECO:0000313" key="1">
    <source>
        <dbReference type="EMBL" id="MBB6096872.1"/>
    </source>
</evidence>
<dbReference type="AlphaFoldDB" id="A0A841HY74"/>